<keyword evidence="8" id="KW-1185">Reference proteome</keyword>
<sequence>MTGLRLAAGRLDACRWAFLARLGSETTRRVYAAALVQFDAWLREQDKGWLDATPEDVNAFCQFLLARVSPPTVGVRLTALRKFYTELAAHHLVERNPARIVGPSTRGRRETTVCDAPMLTALLALPDKRTLVGLRDACVLRLLGELGLRVSEICLLRQQDVVRCPAVETGLGLQVGRGTRWARTVGLSPAVKVALDDYLRRDLPLRRLAKGFGPEAALIQGTAANRPVGGRSLTPRFIFKLVRRYGELLDYPALNPQMIRRAARAKAPEEGLVTNV</sequence>
<evidence type="ECO:0000256" key="1">
    <source>
        <dbReference type="ARBA" id="ARBA00022908"/>
    </source>
</evidence>
<dbReference type="Pfam" id="PF02899">
    <property type="entry name" value="Phage_int_SAM_1"/>
    <property type="match status" value="1"/>
</dbReference>
<evidence type="ECO:0000256" key="4">
    <source>
        <dbReference type="PROSITE-ProRule" id="PRU01248"/>
    </source>
</evidence>
<evidence type="ECO:0000259" key="5">
    <source>
        <dbReference type="PROSITE" id="PS51898"/>
    </source>
</evidence>
<evidence type="ECO:0000313" key="8">
    <source>
        <dbReference type="Proteomes" id="UP000677668"/>
    </source>
</evidence>
<dbReference type="InterPro" id="IPR004107">
    <property type="entry name" value="Integrase_SAM-like_N"/>
</dbReference>
<feature type="domain" description="Core-binding (CB)" evidence="6">
    <location>
        <begin position="9"/>
        <end position="88"/>
    </location>
</feature>
<proteinExistence type="predicted"/>
<dbReference type="EMBL" id="CP072643">
    <property type="protein sequence ID" value="QUV95090.1"/>
    <property type="molecule type" value="Genomic_DNA"/>
</dbReference>
<evidence type="ECO:0000256" key="3">
    <source>
        <dbReference type="ARBA" id="ARBA00023172"/>
    </source>
</evidence>
<dbReference type="InterPro" id="IPR011010">
    <property type="entry name" value="DNA_brk_join_enz"/>
</dbReference>
<dbReference type="Gene3D" id="1.10.150.130">
    <property type="match status" value="1"/>
</dbReference>
<dbReference type="InterPro" id="IPR013762">
    <property type="entry name" value="Integrase-like_cat_sf"/>
</dbReference>
<accession>A0ABX8B389</accession>
<dbReference type="PROSITE" id="PS51900">
    <property type="entry name" value="CB"/>
    <property type="match status" value="1"/>
</dbReference>
<gene>
    <name evidence="7" type="ORF">J8C05_13760</name>
</gene>
<name>A0ABX8B389_9BACT</name>
<organism evidence="7 8">
    <name type="scientific">Chloracidobacterium sp. N</name>
    <dbReference type="NCBI Taxonomy" id="2821540"/>
    <lineage>
        <taxon>Bacteria</taxon>
        <taxon>Pseudomonadati</taxon>
        <taxon>Acidobacteriota</taxon>
        <taxon>Terriglobia</taxon>
        <taxon>Terriglobales</taxon>
        <taxon>Acidobacteriaceae</taxon>
        <taxon>Chloracidobacterium</taxon>
        <taxon>Chloracidobacterium aggregatum</taxon>
    </lineage>
</organism>
<feature type="domain" description="Tyr recombinase" evidence="5">
    <location>
        <begin position="109"/>
        <end position="276"/>
    </location>
</feature>
<evidence type="ECO:0000313" key="7">
    <source>
        <dbReference type="EMBL" id="QUV95090.1"/>
    </source>
</evidence>
<dbReference type="RefSeq" id="WP_211423330.1">
    <property type="nucleotide sequence ID" value="NZ_CP072643.1"/>
</dbReference>
<protein>
    <submittedName>
        <fullName evidence="7">Site-specific integrase</fullName>
    </submittedName>
</protein>
<evidence type="ECO:0000256" key="2">
    <source>
        <dbReference type="ARBA" id="ARBA00023125"/>
    </source>
</evidence>
<keyword evidence="1" id="KW-0229">DNA integration</keyword>
<keyword evidence="3" id="KW-0233">DNA recombination</keyword>
<reference evidence="7 8" key="1">
    <citation type="submission" date="2021-03" db="EMBL/GenBank/DDBJ databases">
        <title>Genomic and phenotypic characterization of Chloracidobacterium isolates provides evidence for multiple species.</title>
        <authorList>
            <person name="Saini M.K."/>
            <person name="Costas A.M.G."/>
            <person name="Tank M."/>
            <person name="Bryant D.A."/>
        </authorList>
    </citation>
    <scope>NUCLEOTIDE SEQUENCE [LARGE SCALE GENOMIC DNA]</scope>
    <source>
        <strain evidence="7 8">N</strain>
    </source>
</reference>
<dbReference type="InterPro" id="IPR010998">
    <property type="entry name" value="Integrase_recombinase_N"/>
</dbReference>
<keyword evidence="2 4" id="KW-0238">DNA-binding</keyword>
<dbReference type="SUPFAM" id="SSF56349">
    <property type="entry name" value="DNA breaking-rejoining enzymes"/>
    <property type="match status" value="1"/>
</dbReference>
<dbReference type="InterPro" id="IPR002104">
    <property type="entry name" value="Integrase_catalytic"/>
</dbReference>
<dbReference type="PROSITE" id="PS51898">
    <property type="entry name" value="TYR_RECOMBINASE"/>
    <property type="match status" value="1"/>
</dbReference>
<dbReference type="InterPro" id="IPR044068">
    <property type="entry name" value="CB"/>
</dbReference>
<dbReference type="Gene3D" id="1.10.443.10">
    <property type="entry name" value="Intergrase catalytic core"/>
    <property type="match status" value="1"/>
</dbReference>
<dbReference type="Proteomes" id="UP000677668">
    <property type="component" value="Chromosome 2"/>
</dbReference>
<evidence type="ECO:0000259" key="6">
    <source>
        <dbReference type="PROSITE" id="PS51900"/>
    </source>
</evidence>